<keyword evidence="3" id="KW-1185">Reference proteome</keyword>
<name>A0A9D4QPB0_DREPO</name>
<evidence type="ECO:0000313" key="3">
    <source>
        <dbReference type="Proteomes" id="UP000828390"/>
    </source>
</evidence>
<evidence type="ECO:0000256" key="1">
    <source>
        <dbReference type="SAM" id="MobiDB-lite"/>
    </source>
</evidence>
<feature type="region of interest" description="Disordered" evidence="1">
    <location>
        <begin position="52"/>
        <end position="99"/>
    </location>
</feature>
<gene>
    <name evidence="2" type="ORF">DPMN_111757</name>
</gene>
<evidence type="ECO:0000313" key="2">
    <source>
        <dbReference type="EMBL" id="KAH3838349.1"/>
    </source>
</evidence>
<protein>
    <submittedName>
        <fullName evidence="2">Uncharacterized protein</fullName>
    </submittedName>
</protein>
<proteinExistence type="predicted"/>
<reference evidence="2" key="1">
    <citation type="journal article" date="2019" name="bioRxiv">
        <title>The Genome of the Zebra Mussel, Dreissena polymorpha: A Resource for Invasive Species Research.</title>
        <authorList>
            <person name="McCartney M.A."/>
            <person name="Auch B."/>
            <person name="Kono T."/>
            <person name="Mallez S."/>
            <person name="Zhang Y."/>
            <person name="Obille A."/>
            <person name="Becker A."/>
            <person name="Abrahante J.E."/>
            <person name="Garbe J."/>
            <person name="Badalamenti J.P."/>
            <person name="Herman A."/>
            <person name="Mangelson H."/>
            <person name="Liachko I."/>
            <person name="Sullivan S."/>
            <person name="Sone E.D."/>
            <person name="Koren S."/>
            <person name="Silverstein K.A.T."/>
            <person name="Beckman K.B."/>
            <person name="Gohl D.M."/>
        </authorList>
    </citation>
    <scope>NUCLEOTIDE SEQUENCE</scope>
    <source>
        <strain evidence="2">Duluth1</strain>
        <tissue evidence="2">Whole animal</tissue>
    </source>
</reference>
<dbReference type="Proteomes" id="UP000828390">
    <property type="component" value="Unassembled WGS sequence"/>
</dbReference>
<dbReference type="AlphaFoldDB" id="A0A9D4QPB0"/>
<reference evidence="2" key="2">
    <citation type="submission" date="2020-11" db="EMBL/GenBank/DDBJ databases">
        <authorList>
            <person name="McCartney M.A."/>
            <person name="Auch B."/>
            <person name="Kono T."/>
            <person name="Mallez S."/>
            <person name="Becker A."/>
            <person name="Gohl D.M."/>
            <person name="Silverstein K.A.T."/>
            <person name="Koren S."/>
            <person name="Bechman K.B."/>
            <person name="Herman A."/>
            <person name="Abrahante J.E."/>
            <person name="Garbe J."/>
        </authorList>
    </citation>
    <scope>NUCLEOTIDE SEQUENCE</scope>
    <source>
        <strain evidence="2">Duluth1</strain>
        <tissue evidence="2">Whole animal</tissue>
    </source>
</reference>
<dbReference type="EMBL" id="JAIWYP010000004">
    <property type="protein sequence ID" value="KAH3838349.1"/>
    <property type="molecule type" value="Genomic_DNA"/>
</dbReference>
<sequence length="130" mass="14723">MPCSGPWYNQKDDYIRFVQTRGARLAKTETVLSDFKLKVPSLIRGSKYIVSSQKRPEEQVVKTVQRPEDNDPTRRVATRPTPVFSGKLLREDQENQDNCKRARKSSLLISSSIVASEQSSSSSTENSLFL</sequence>
<feature type="compositionally biased region" description="Basic and acidic residues" evidence="1">
    <location>
        <begin position="54"/>
        <end position="74"/>
    </location>
</feature>
<organism evidence="2 3">
    <name type="scientific">Dreissena polymorpha</name>
    <name type="common">Zebra mussel</name>
    <name type="synonym">Mytilus polymorpha</name>
    <dbReference type="NCBI Taxonomy" id="45954"/>
    <lineage>
        <taxon>Eukaryota</taxon>
        <taxon>Metazoa</taxon>
        <taxon>Spiralia</taxon>
        <taxon>Lophotrochozoa</taxon>
        <taxon>Mollusca</taxon>
        <taxon>Bivalvia</taxon>
        <taxon>Autobranchia</taxon>
        <taxon>Heteroconchia</taxon>
        <taxon>Euheterodonta</taxon>
        <taxon>Imparidentia</taxon>
        <taxon>Neoheterodontei</taxon>
        <taxon>Myida</taxon>
        <taxon>Dreissenoidea</taxon>
        <taxon>Dreissenidae</taxon>
        <taxon>Dreissena</taxon>
    </lineage>
</organism>
<feature type="compositionally biased region" description="Basic and acidic residues" evidence="1">
    <location>
        <begin position="88"/>
        <end position="99"/>
    </location>
</feature>
<accession>A0A9D4QPB0</accession>
<comment type="caution">
    <text evidence="2">The sequence shown here is derived from an EMBL/GenBank/DDBJ whole genome shotgun (WGS) entry which is preliminary data.</text>
</comment>